<feature type="compositionally biased region" description="Pro residues" evidence="4">
    <location>
        <begin position="65"/>
        <end position="77"/>
    </location>
</feature>
<evidence type="ECO:0000256" key="1">
    <source>
        <dbReference type="ARBA" id="ARBA00022603"/>
    </source>
</evidence>
<dbReference type="STRING" id="1901.BB341_21560"/>
<dbReference type="InterPro" id="IPR029063">
    <property type="entry name" value="SAM-dependent_MTases_sf"/>
</dbReference>
<dbReference type="SUPFAM" id="SSF53335">
    <property type="entry name" value="S-adenosyl-L-methionine-dependent methyltransferases"/>
    <property type="match status" value="1"/>
</dbReference>
<evidence type="ECO:0000256" key="4">
    <source>
        <dbReference type="SAM" id="MobiDB-lite"/>
    </source>
</evidence>
<evidence type="ECO:0000256" key="2">
    <source>
        <dbReference type="ARBA" id="ARBA00022679"/>
    </source>
</evidence>
<dbReference type="CDD" id="cd02440">
    <property type="entry name" value="AdoMet_MTases"/>
    <property type="match status" value="1"/>
</dbReference>
<keyword evidence="7" id="KW-1185">Reference proteome</keyword>
<dbReference type="EMBL" id="CM000913">
    <property type="protein sequence ID" value="EFG06389.1"/>
    <property type="molecule type" value="Genomic_DNA"/>
</dbReference>
<name>E2PZT0_STRCL</name>
<evidence type="ECO:0000313" key="6">
    <source>
        <dbReference type="EMBL" id="EFG06389.1"/>
    </source>
</evidence>
<evidence type="ECO:0000259" key="5">
    <source>
        <dbReference type="Pfam" id="PF08242"/>
    </source>
</evidence>
<feature type="domain" description="Methyltransferase type 12" evidence="5">
    <location>
        <begin position="109"/>
        <end position="206"/>
    </location>
</feature>
<dbReference type="PANTHER" id="PTHR43464:SF19">
    <property type="entry name" value="UBIQUINONE BIOSYNTHESIS O-METHYLTRANSFERASE, MITOCHONDRIAL"/>
    <property type="match status" value="1"/>
</dbReference>
<dbReference type="Proteomes" id="UP000002357">
    <property type="component" value="Chromosome"/>
</dbReference>
<protein>
    <submittedName>
        <fullName evidence="6">Methyltransferase</fullName>
    </submittedName>
</protein>
<accession>E2PZT0</accession>
<dbReference type="InterPro" id="IPR013217">
    <property type="entry name" value="Methyltransf_12"/>
</dbReference>
<sequence length="322" mass="32963">MAGHGRAERRAGRGRGVTGIADAGNRVGGPPGGPAAQFSGRRPTARPVRPRGRGGPPEESTAVPDPSPHGATPPRPPRASLRTSVVWEVLRGALDRRVEATGRDSLDILDTGGGSGSFAVPVAQLGHRVTVVDPSPNALFALERRAAEAAVADRVRGVQGDVHGLFDVVERGGFDVVLCHGVLEYVDDPAEGVANALAALRPGGSLSLLAAGLGGAVLARALAGHFNEARQALADPAGRWGDGDPVPRRFTAEQLTGLLTDAGAEVGAVHNVRVFADLVPGALVDTEPGALDALLGLEAAVAELPAFRSVASRLHLLGEKRA</sequence>
<reference evidence="6 7" key="1">
    <citation type="journal article" date="2010" name="Genome Biol. Evol.">
        <title>The sequence of a 1.8-mb bacterial linear plasmid reveals a rich evolutionary reservoir of secondary metabolic pathways.</title>
        <authorList>
            <person name="Medema M.H."/>
            <person name="Trefzer A."/>
            <person name="Kovalchuk A."/>
            <person name="van den Berg M."/>
            <person name="Mueller U."/>
            <person name="Heijne W."/>
            <person name="Wu L."/>
            <person name="Alam M.T."/>
            <person name="Ronning C.M."/>
            <person name="Nierman W.C."/>
            <person name="Bovenberg R.A.L."/>
            <person name="Breitling R."/>
            <person name="Takano E."/>
        </authorList>
    </citation>
    <scope>NUCLEOTIDE SEQUENCE [LARGE SCALE GENOMIC DNA]</scope>
    <source>
        <strain evidence="7">ATCC 27064 / DSM 738 / JCM 4710 / NBRC 13307 / NCIMB 12785 / NRRL 3585 / VKM Ac-602</strain>
    </source>
</reference>
<dbReference type="GO" id="GO:0008168">
    <property type="term" value="F:methyltransferase activity"/>
    <property type="evidence" value="ECO:0007669"/>
    <property type="project" value="UniProtKB-KW"/>
</dbReference>
<dbReference type="eggNOG" id="COG2227">
    <property type="taxonomic scope" value="Bacteria"/>
</dbReference>
<dbReference type="Pfam" id="PF08242">
    <property type="entry name" value="Methyltransf_12"/>
    <property type="match status" value="1"/>
</dbReference>
<feature type="compositionally biased region" description="Basic and acidic residues" evidence="4">
    <location>
        <begin position="1"/>
        <end position="11"/>
    </location>
</feature>
<keyword evidence="1 6" id="KW-0489">Methyltransferase</keyword>
<dbReference type="AlphaFoldDB" id="E2PZT0"/>
<dbReference type="PANTHER" id="PTHR43464">
    <property type="entry name" value="METHYLTRANSFERASE"/>
    <property type="match status" value="1"/>
</dbReference>
<evidence type="ECO:0000256" key="3">
    <source>
        <dbReference type="ARBA" id="ARBA00022691"/>
    </source>
</evidence>
<proteinExistence type="predicted"/>
<feature type="region of interest" description="Disordered" evidence="4">
    <location>
        <begin position="1"/>
        <end position="80"/>
    </location>
</feature>
<keyword evidence="3" id="KW-0949">S-adenosyl-L-methionine</keyword>
<organism evidence="6 7">
    <name type="scientific">Streptomyces clavuligerus</name>
    <dbReference type="NCBI Taxonomy" id="1901"/>
    <lineage>
        <taxon>Bacteria</taxon>
        <taxon>Bacillati</taxon>
        <taxon>Actinomycetota</taxon>
        <taxon>Actinomycetes</taxon>
        <taxon>Kitasatosporales</taxon>
        <taxon>Streptomycetaceae</taxon>
        <taxon>Streptomyces</taxon>
    </lineage>
</organism>
<dbReference type="GO" id="GO:0032259">
    <property type="term" value="P:methylation"/>
    <property type="evidence" value="ECO:0007669"/>
    <property type="project" value="UniProtKB-KW"/>
</dbReference>
<gene>
    <name evidence="6" type="ORF">SCLAV_1310</name>
</gene>
<evidence type="ECO:0000313" key="7">
    <source>
        <dbReference type="Proteomes" id="UP000002357"/>
    </source>
</evidence>
<keyword evidence="2 6" id="KW-0808">Transferase</keyword>
<dbReference type="Gene3D" id="3.40.50.150">
    <property type="entry name" value="Vaccinia Virus protein VP39"/>
    <property type="match status" value="1"/>
</dbReference>